<reference evidence="2 3" key="1">
    <citation type="journal article" date="2019" name="Sci. Rep.">
        <title>Extended insight into the Mycobacterium chelonae-abscessus complex through whole genome sequencing of Mycobacterium salmoniphilum outbreak and Mycobacterium salmoniphilum-like strains.</title>
        <authorList>
            <person name="Behra P.R.K."/>
            <person name="Das S."/>
            <person name="Pettersson B.M.F."/>
            <person name="Shirreff L."/>
            <person name="DuCote T."/>
            <person name="Jacobsson K.G."/>
            <person name="Ennis D.G."/>
            <person name="Kirsebom L.A."/>
        </authorList>
    </citation>
    <scope>NUCLEOTIDE SEQUENCE [LARGE SCALE GENOMIC DNA]</scope>
    <source>
        <strain evidence="2 3">CCUG 63697</strain>
    </source>
</reference>
<dbReference type="InterPro" id="IPR036689">
    <property type="entry name" value="ESAT-6-like_sf"/>
</dbReference>
<dbReference type="Pfam" id="PF06013">
    <property type="entry name" value="WXG100"/>
    <property type="match status" value="1"/>
</dbReference>
<evidence type="ECO:0000256" key="1">
    <source>
        <dbReference type="SAM" id="MobiDB-lite"/>
    </source>
</evidence>
<evidence type="ECO:0000313" key="3">
    <source>
        <dbReference type="Proteomes" id="UP000295165"/>
    </source>
</evidence>
<comment type="caution">
    <text evidence="2">The sequence shown here is derived from an EMBL/GenBank/DDBJ whole genome shotgun (WGS) entry which is preliminary data.</text>
</comment>
<dbReference type="EMBL" id="PECC01000027">
    <property type="protein sequence ID" value="TDZ50515.1"/>
    <property type="molecule type" value="Genomic_DNA"/>
</dbReference>
<dbReference type="RefSeq" id="WP_236737575.1">
    <property type="nucleotide sequence ID" value="NZ_MAFQ01000003.1"/>
</dbReference>
<feature type="region of interest" description="Disordered" evidence="1">
    <location>
        <begin position="77"/>
        <end position="96"/>
    </location>
</feature>
<name>A0A4R8R2Y8_9MYCO</name>
<proteinExistence type="predicted"/>
<gene>
    <name evidence="2" type="ORF">CCUG63697_02020</name>
</gene>
<dbReference type="Proteomes" id="UP000295165">
    <property type="component" value="Unassembled WGS sequence"/>
</dbReference>
<evidence type="ECO:0000313" key="2">
    <source>
        <dbReference type="EMBL" id="TDZ50515.1"/>
    </source>
</evidence>
<keyword evidence="3" id="KW-1185">Reference proteome</keyword>
<dbReference type="SUPFAM" id="SSF140453">
    <property type="entry name" value="EsxAB dimer-like"/>
    <property type="match status" value="1"/>
</dbReference>
<accession>A0A4R8R2Y8</accession>
<protein>
    <recommendedName>
        <fullName evidence="4">ESAT-6-like protein</fullName>
    </recommendedName>
</protein>
<organism evidence="2 3">
    <name type="scientific">Mycobacteroides franklinii</name>
    <dbReference type="NCBI Taxonomy" id="948102"/>
    <lineage>
        <taxon>Bacteria</taxon>
        <taxon>Bacillati</taxon>
        <taxon>Actinomycetota</taxon>
        <taxon>Actinomycetes</taxon>
        <taxon>Mycobacteriales</taxon>
        <taxon>Mycobacteriaceae</taxon>
        <taxon>Mycobacteroides</taxon>
    </lineage>
</organism>
<evidence type="ECO:0008006" key="4">
    <source>
        <dbReference type="Google" id="ProtNLM"/>
    </source>
</evidence>
<dbReference type="InterPro" id="IPR010310">
    <property type="entry name" value="T7SS_ESAT-6-like"/>
</dbReference>
<dbReference type="GeneID" id="57168426"/>
<dbReference type="AlphaFoldDB" id="A0A4R8R2Y8"/>
<sequence length="96" mass="10677">MSDVITYDHAQINALVDQLKSIANNYSQTLADLQHDVAPLAHNLGDDAGAYQEVQKNWHQQADTVHQIQSQLNSVVDQANSDMHQTDKSNAGRWHG</sequence>
<dbReference type="Gene3D" id="1.10.287.1060">
    <property type="entry name" value="ESAT-6-like"/>
    <property type="match status" value="1"/>
</dbReference>